<keyword evidence="3" id="KW-0677">Repeat</keyword>
<name>A0A811PSQ8_9POAL</name>
<evidence type="ECO:0000256" key="4">
    <source>
        <dbReference type="ARBA" id="ARBA00022989"/>
    </source>
</evidence>
<keyword evidence="4 7" id="KW-1133">Transmembrane helix</keyword>
<evidence type="ECO:0000256" key="2">
    <source>
        <dbReference type="ARBA" id="ARBA00022692"/>
    </source>
</evidence>
<dbReference type="GO" id="GO:0016020">
    <property type="term" value="C:membrane"/>
    <property type="evidence" value="ECO:0007669"/>
    <property type="project" value="UniProtKB-SubCell"/>
</dbReference>
<keyword evidence="2 7" id="KW-0812">Transmembrane</keyword>
<comment type="subcellular location">
    <subcellularLocation>
        <location evidence="1">Membrane</location>
        <topology evidence="1">Multi-pass membrane protein</topology>
    </subcellularLocation>
</comment>
<keyword evidence="5 7" id="KW-0472">Membrane</keyword>
<proteinExistence type="predicted"/>
<comment type="caution">
    <text evidence="8">The sequence shown here is derived from an EMBL/GenBank/DDBJ whole genome shotgun (WGS) entry which is preliminary data.</text>
</comment>
<evidence type="ECO:0000256" key="1">
    <source>
        <dbReference type="ARBA" id="ARBA00004141"/>
    </source>
</evidence>
<dbReference type="Proteomes" id="UP000604825">
    <property type="component" value="Unassembled WGS sequence"/>
</dbReference>
<evidence type="ECO:0000256" key="7">
    <source>
        <dbReference type="SAM" id="Phobius"/>
    </source>
</evidence>
<dbReference type="Pfam" id="PF00230">
    <property type="entry name" value="MIP"/>
    <property type="match status" value="1"/>
</dbReference>
<evidence type="ECO:0000313" key="9">
    <source>
        <dbReference type="Proteomes" id="UP000604825"/>
    </source>
</evidence>
<dbReference type="SUPFAM" id="SSF81338">
    <property type="entry name" value="Aquaporin-like"/>
    <property type="match status" value="1"/>
</dbReference>
<feature type="region of interest" description="Disordered" evidence="6">
    <location>
        <begin position="1"/>
        <end position="25"/>
    </location>
</feature>
<sequence>MAGRRLDRKTQGRPVEPKGRQRAAEDLAARGAPGALPPMAKLAHSLDGCGRGHVGTIAPLAVGFLLGAKVLAGAPFDGAEMNPARVFGLALVGCLGFGSIIGSGVFVLTSKEPVFRGPGGTAFEGLANSVFKGNTLLWSHQCTALFLPAPLSSLLLCALVLCSLPRSMTSYRVVARMRHHCKALMPTSRMAPLPTARAALLLRPPCACPDPARVCRSISLRRAPVVEKVAAPTLSLRLHACTQTATGALHLLGRH</sequence>
<evidence type="ECO:0000256" key="3">
    <source>
        <dbReference type="ARBA" id="ARBA00022737"/>
    </source>
</evidence>
<dbReference type="Gene3D" id="1.20.1080.10">
    <property type="entry name" value="Glycerol uptake facilitator protein"/>
    <property type="match status" value="1"/>
</dbReference>
<reference evidence="8" key="1">
    <citation type="submission" date="2020-10" db="EMBL/GenBank/DDBJ databases">
        <authorList>
            <person name="Han B."/>
            <person name="Lu T."/>
            <person name="Zhao Q."/>
            <person name="Huang X."/>
            <person name="Zhao Y."/>
        </authorList>
    </citation>
    <scope>NUCLEOTIDE SEQUENCE</scope>
</reference>
<feature type="transmembrane region" description="Helical" evidence="7">
    <location>
        <begin position="86"/>
        <end position="108"/>
    </location>
</feature>
<organism evidence="8 9">
    <name type="scientific">Miscanthus lutarioriparius</name>
    <dbReference type="NCBI Taxonomy" id="422564"/>
    <lineage>
        <taxon>Eukaryota</taxon>
        <taxon>Viridiplantae</taxon>
        <taxon>Streptophyta</taxon>
        <taxon>Embryophyta</taxon>
        <taxon>Tracheophyta</taxon>
        <taxon>Spermatophyta</taxon>
        <taxon>Magnoliopsida</taxon>
        <taxon>Liliopsida</taxon>
        <taxon>Poales</taxon>
        <taxon>Poaceae</taxon>
        <taxon>PACMAD clade</taxon>
        <taxon>Panicoideae</taxon>
        <taxon>Andropogonodae</taxon>
        <taxon>Andropogoneae</taxon>
        <taxon>Saccharinae</taxon>
        <taxon>Miscanthus</taxon>
    </lineage>
</organism>
<dbReference type="InterPro" id="IPR000425">
    <property type="entry name" value="MIP"/>
</dbReference>
<dbReference type="OrthoDB" id="3222at2759"/>
<protein>
    <submittedName>
        <fullName evidence="8">Uncharacterized protein</fullName>
    </submittedName>
</protein>
<keyword evidence="9" id="KW-1185">Reference proteome</keyword>
<dbReference type="AlphaFoldDB" id="A0A811PSQ8"/>
<evidence type="ECO:0000256" key="6">
    <source>
        <dbReference type="SAM" id="MobiDB-lite"/>
    </source>
</evidence>
<accession>A0A811PSQ8</accession>
<gene>
    <name evidence="8" type="ORF">NCGR_LOCUS34669</name>
</gene>
<dbReference type="EMBL" id="CAJGYO010000008">
    <property type="protein sequence ID" value="CAD6250901.1"/>
    <property type="molecule type" value="Genomic_DNA"/>
</dbReference>
<feature type="transmembrane region" description="Helical" evidence="7">
    <location>
        <begin position="145"/>
        <end position="164"/>
    </location>
</feature>
<evidence type="ECO:0000313" key="8">
    <source>
        <dbReference type="EMBL" id="CAD6250901.1"/>
    </source>
</evidence>
<evidence type="ECO:0000256" key="5">
    <source>
        <dbReference type="ARBA" id="ARBA00023136"/>
    </source>
</evidence>
<dbReference type="GO" id="GO:0015267">
    <property type="term" value="F:channel activity"/>
    <property type="evidence" value="ECO:0007669"/>
    <property type="project" value="InterPro"/>
</dbReference>
<dbReference type="InterPro" id="IPR023271">
    <property type="entry name" value="Aquaporin-like"/>
</dbReference>